<keyword evidence="2" id="KW-1185">Reference proteome</keyword>
<evidence type="ECO:0000313" key="1">
    <source>
        <dbReference type="EMBL" id="KAH3726077.1"/>
    </source>
</evidence>
<dbReference type="Proteomes" id="UP000828390">
    <property type="component" value="Unassembled WGS sequence"/>
</dbReference>
<evidence type="ECO:0000313" key="2">
    <source>
        <dbReference type="Proteomes" id="UP000828390"/>
    </source>
</evidence>
<gene>
    <name evidence="1" type="ORF">DPMN_051933</name>
</gene>
<dbReference type="AlphaFoldDB" id="A0A9D4CJI0"/>
<dbReference type="EMBL" id="JAIWYP010000012">
    <property type="protein sequence ID" value="KAH3726077.1"/>
    <property type="molecule type" value="Genomic_DNA"/>
</dbReference>
<accession>A0A9D4CJI0</accession>
<organism evidence="1 2">
    <name type="scientific">Dreissena polymorpha</name>
    <name type="common">Zebra mussel</name>
    <name type="synonym">Mytilus polymorpha</name>
    <dbReference type="NCBI Taxonomy" id="45954"/>
    <lineage>
        <taxon>Eukaryota</taxon>
        <taxon>Metazoa</taxon>
        <taxon>Spiralia</taxon>
        <taxon>Lophotrochozoa</taxon>
        <taxon>Mollusca</taxon>
        <taxon>Bivalvia</taxon>
        <taxon>Autobranchia</taxon>
        <taxon>Heteroconchia</taxon>
        <taxon>Euheterodonta</taxon>
        <taxon>Imparidentia</taxon>
        <taxon>Neoheterodontei</taxon>
        <taxon>Myida</taxon>
        <taxon>Dreissenoidea</taxon>
        <taxon>Dreissenidae</taxon>
        <taxon>Dreissena</taxon>
    </lineage>
</organism>
<sequence>MTGAIWSDIDQRMVETTWLMSMGIDQRMGGATWSKSCPVPVKDQSMMRVIWSYIDRRMAEATWSSFCQVSRPVKDQ</sequence>
<reference evidence="1" key="1">
    <citation type="journal article" date="2019" name="bioRxiv">
        <title>The Genome of the Zebra Mussel, Dreissena polymorpha: A Resource for Invasive Species Research.</title>
        <authorList>
            <person name="McCartney M.A."/>
            <person name="Auch B."/>
            <person name="Kono T."/>
            <person name="Mallez S."/>
            <person name="Zhang Y."/>
            <person name="Obille A."/>
            <person name="Becker A."/>
            <person name="Abrahante J.E."/>
            <person name="Garbe J."/>
            <person name="Badalamenti J.P."/>
            <person name="Herman A."/>
            <person name="Mangelson H."/>
            <person name="Liachko I."/>
            <person name="Sullivan S."/>
            <person name="Sone E.D."/>
            <person name="Koren S."/>
            <person name="Silverstein K.A.T."/>
            <person name="Beckman K.B."/>
            <person name="Gohl D.M."/>
        </authorList>
    </citation>
    <scope>NUCLEOTIDE SEQUENCE</scope>
    <source>
        <strain evidence="1">Duluth1</strain>
        <tissue evidence="1">Whole animal</tissue>
    </source>
</reference>
<proteinExistence type="predicted"/>
<comment type="caution">
    <text evidence="1">The sequence shown here is derived from an EMBL/GenBank/DDBJ whole genome shotgun (WGS) entry which is preliminary data.</text>
</comment>
<name>A0A9D4CJI0_DREPO</name>
<protein>
    <submittedName>
        <fullName evidence="1">Uncharacterized protein</fullName>
    </submittedName>
</protein>
<reference evidence="1" key="2">
    <citation type="submission" date="2020-11" db="EMBL/GenBank/DDBJ databases">
        <authorList>
            <person name="McCartney M.A."/>
            <person name="Auch B."/>
            <person name="Kono T."/>
            <person name="Mallez S."/>
            <person name="Becker A."/>
            <person name="Gohl D.M."/>
            <person name="Silverstein K.A.T."/>
            <person name="Koren S."/>
            <person name="Bechman K.B."/>
            <person name="Herman A."/>
            <person name="Abrahante J.E."/>
            <person name="Garbe J."/>
        </authorList>
    </citation>
    <scope>NUCLEOTIDE SEQUENCE</scope>
    <source>
        <strain evidence="1">Duluth1</strain>
        <tissue evidence="1">Whole animal</tissue>
    </source>
</reference>